<evidence type="ECO:0000313" key="1">
    <source>
        <dbReference type="EMBL" id="GIY84156.1"/>
    </source>
</evidence>
<dbReference type="EMBL" id="BPLR01016478">
    <property type="protein sequence ID" value="GIY84156.1"/>
    <property type="molecule type" value="Genomic_DNA"/>
</dbReference>
<gene>
    <name evidence="1" type="ORF">CEXT_363981</name>
</gene>
<comment type="caution">
    <text evidence="1">The sequence shown here is derived from an EMBL/GenBank/DDBJ whole genome shotgun (WGS) entry which is preliminary data.</text>
</comment>
<evidence type="ECO:0000313" key="2">
    <source>
        <dbReference type="Proteomes" id="UP001054945"/>
    </source>
</evidence>
<dbReference type="AlphaFoldDB" id="A0AAV4WMR6"/>
<reference evidence="1 2" key="1">
    <citation type="submission" date="2021-06" db="EMBL/GenBank/DDBJ databases">
        <title>Caerostris extrusa draft genome.</title>
        <authorList>
            <person name="Kono N."/>
            <person name="Arakawa K."/>
        </authorList>
    </citation>
    <scope>NUCLEOTIDE SEQUENCE [LARGE SCALE GENOMIC DNA]</scope>
</reference>
<accession>A0AAV4WMR6</accession>
<protein>
    <submittedName>
        <fullName evidence="1">Uncharacterized protein</fullName>
    </submittedName>
</protein>
<name>A0AAV4WMR6_CAEEX</name>
<proteinExistence type="predicted"/>
<organism evidence="1 2">
    <name type="scientific">Caerostris extrusa</name>
    <name type="common">Bark spider</name>
    <name type="synonym">Caerostris bankana</name>
    <dbReference type="NCBI Taxonomy" id="172846"/>
    <lineage>
        <taxon>Eukaryota</taxon>
        <taxon>Metazoa</taxon>
        <taxon>Ecdysozoa</taxon>
        <taxon>Arthropoda</taxon>
        <taxon>Chelicerata</taxon>
        <taxon>Arachnida</taxon>
        <taxon>Araneae</taxon>
        <taxon>Araneomorphae</taxon>
        <taxon>Entelegynae</taxon>
        <taxon>Araneoidea</taxon>
        <taxon>Araneidae</taxon>
        <taxon>Caerostris</taxon>
    </lineage>
</organism>
<keyword evidence="2" id="KW-1185">Reference proteome</keyword>
<sequence length="153" mass="16742">MESKETFKKRVTSSSIFPTYLNPINHIVHHPTQLTTTHVLLGTFCEAATWSVGTLVEAKGTFTGDGPGKLVQRKGKVKGCPKEGEERKEERGTVMLLLLPFSVWGRCRRKGGALDLGTPQWGRSASRLCGCRSHAYYFTTLSPSAAATAPAYK</sequence>
<dbReference type="Proteomes" id="UP001054945">
    <property type="component" value="Unassembled WGS sequence"/>
</dbReference>